<comment type="caution">
    <text evidence="1">The sequence shown here is derived from an EMBL/GenBank/DDBJ whole genome shotgun (WGS) entry which is preliminary data.</text>
</comment>
<proteinExistence type="predicted"/>
<organism evidence="1 2">
    <name type="scientific">Racocetra persica</name>
    <dbReference type="NCBI Taxonomy" id="160502"/>
    <lineage>
        <taxon>Eukaryota</taxon>
        <taxon>Fungi</taxon>
        <taxon>Fungi incertae sedis</taxon>
        <taxon>Mucoromycota</taxon>
        <taxon>Glomeromycotina</taxon>
        <taxon>Glomeromycetes</taxon>
        <taxon>Diversisporales</taxon>
        <taxon>Gigasporaceae</taxon>
        <taxon>Racocetra</taxon>
    </lineage>
</organism>
<sequence length="237" mass="26643">MAQIFKLEKKASQKFIPPPIKRILETTRINPSTYADPSESSTNEKIDEKPEFKPTKIKAHFLEQFTSDWSSRWSPSSATKETKEGGEVFSYVGKWEVEEPRVFAGIKNDHGLVMKNGLECGGAYLKLLTESEKGIQAVEFSDKTPYTIMFGPDKCGSTNKVHFIFRHKNPKTGVYEEKHLKSAPSATISKLSTLYGLVVRPNNTFEIRVNNESVKTGDLLNDFTPAVNPPKEIDDPN</sequence>
<protein>
    <submittedName>
        <fullName evidence="1">31997_t:CDS:1</fullName>
    </submittedName>
</protein>
<dbReference type="EMBL" id="CAJVQC010063390">
    <property type="protein sequence ID" value="CAG8803607.1"/>
    <property type="molecule type" value="Genomic_DNA"/>
</dbReference>
<evidence type="ECO:0000313" key="2">
    <source>
        <dbReference type="Proteomes" id="UP000789920"/>
    </source>
</evidence>
<dbReference type="Proteomes" id="UP000789920">
    <property type="component" value="Unassembled WGS sequence"/>
</dbReference>
<gene>
    <name evidence="1" type="ORF">RPERSI_LOCUS21554</name>
</gene>
<feature type="non-terminal residue" evidence="1">
    <location>
        <position position="237"/>
    </location>
</feature>
<name>A0ACA9RQ99_9GLOM</name>
<reference evidence="1" key="1">
    <citation type="submission" date="2021-06" db="EMBL/GenBank/DDBJ databases">
        <authorList>
            <person name="Kallberg Y."/>
            <person name="Tangrot J."/>
            <person name="Rosling A."/>
        </authorList>
    </citation>
    <scope>NUCLEOTIDE SEQUENCE</scope>
    <source>
        <strain evidence="1">MA461A</strain>
    </source>
</reference>
<evidence type="ECO:0000313" key="1">
    <source>
        <dbReference type="EMBL" id="CAG8803607.1"/>
    </source>
</evidence>
<keyword evidence="2" id="KW-1185">Reference proteome</keyword>
<accession>A0ACA9RQ99</accession>